<organism evidence="5 6">
    <name type="scientific">Ramazzottius varieornatus</name>
    <name type="common">Water bear</name>
    <name type="synonym">Tardigrade</name>
    <dbReference type="NCBI Taxonomy" id="947166"/>
    <lineage>
        <taxon>Eukaryota</taxon>
        <taxon>Metazoa</taxon>
        <taxon>Ecdysozoa</taxon>
        <taxon>Tardigrada</taxon>
        <taxon>Eutardigrada</taxon>
        <taxon>Parachela</taxon>
        <taxon>Hypsibioidea</taxon>
        <taxon>Ramazzottiidae</taxon>
        <taxon>Ramazzottius</taxon>
    </lineage>
</organism>
<evidence type="ECO:0000256" key="2">
    <source>
        <dbReference type="SAM" id="Coils"/>
    </source>
</evidence>
<feature type="region of interest" description="Disordered" evidence="3">
    <location>
        <begin position="198"/>
        <end position="220"/>
    </location>
</feature>
<evidence type="ECO:0000256" key="1">
    <source>
        <dbReference type="ARBA" id="ARBA00023054"/>
    </source>
</evidence>
<dbReference type="Pfam" id="PF15070">
    <property type="entry name" value="GOLGA2L5"/>
    <property type="match status" value="2"/>
</dbReference>
<dbReference type="InterPro" id="IPR024858">
    <property type="entry name" value="GOLGA"/>
</dbReference>
<sequence length="799" mass="89039">MAVDERDVKINLAKEKLKKFQQKKNATLSSGSAPQDGHLSSDGASRNFNGSTNGSVLGQSASVAQSVNDSLDGASQRSSPALAVEASASNGRIQGEPPQQGYPLSSDTSSKLRNTIDELVRENQLLRSQMELERSSVESQILGEHQSLREKLNNHIQTIGVLVAEKTELQAALSQMETTAKKKAVEVETLNSKLSRLHEEMSDKERSLNSTSVNVEKQQERFDEISSQLRSAKETNQEVGKALDQSRNQLLEANRKLELREKELRSLRQYNSELDSQLQSTKNHLEEQLKSAGQEANSGATAQQTLLNDKRRLEIKLQEYQAENNRLQNDMEEMVTRYQALLQQNSSIPAAPRHSENPSNEAFLAELGQLNETIAQLKKDLAAAQQTAEQSRAQLVGQSQQSQRVLQEREALDTQLQDTGRRLESLSREKEQLAQELRQVREAYQAMAGSMTDQKALMKAVESDKVALSRAMVQNKELKERLQELTDQLESARASATVTPDVAAERGREVQSMEVQTEAVEPPSPLTNGFSPVPLEPHFLKAFEVKIRNLEDEVQMYKNRQIQGDSEVIYLKNALRIKEEEGRLLDLTERIGAYKNLEHKFIAAMKQNADLSEHIDQLEHVIMQLQGETETIGDYIALYQNQRNLQRQRDLQKNAQIASLQLQHQQLKDKVAKLHGLLEELMGGSEVPSSSPHHLVAEPNSGDVPDTAHEEDKVSVDYASNGIAGSPLADSSLARTEEASVHKLIRQVLRDIEAHVSAEEAQLSMATLPTSPHSFLHHGHHTSTYPLQCSCCTGTLMVV</sequence>
<dbReference type="PANTHER" id="PTHR10881:SF46">
    <property type="entry name" value="GOLGIN SUBFAMILY A MEMBER 2"/>
    <property type="match status" value="1"/>
</dbReference>
<feature type="coiled-coil region" evidence="2">
    <location>
        <begin position="303"/>
        <end position="495"/>
    </location>
</feature>
<evidence type="ECO:0000313" key="5">
    <source>
        <dbReference type="EMBL" id="GAV00217.1"/>
    </source>
</evidence>
<dbReference type="OrthoDB" id="8942972at2759"/>
<dbReference type="STRING" id="947166.A0A1D1VEZ8"/>
<feature type="region of interest" description="Disordered" evidence="3">
    <location>
        <begin position="506"/>
        <end position="530"/>
    </location>
</feature>
<name>A0A1D1VEZ8_RAMVA</name>
<gene>
    <name evidence="5" type="primary">RvY_11099-1</name>
    <name evidence="5" type="synonym">RvY_11099.1</name>
    <name evidence="5" type="ORF">RvY_11099</name>
</gene>
<feature type="domain" description="Golgin subfamily A conserved" evidence="4">
    <location>
        <begin position="364"/>
        <end position="487"/>
    </location>
</feature>
<dbReference type="InterPro" id="IPR043976">
    <property type="entry name" value="GOLGA_cons_dom"/>
</dbReference>
<dbReference type="EMBL" id="BDGG01000006">
    <property type="protein sequence ID" value="GAV00217.1"/>
    <property type="molecule type" value="Genomic_DNA"/>
</dbReference>
<evidence type="ECO:0000313" key="6">
    <source>
        <dbReference type="Proteomes" id="UP000186922"/>
    </source>
</evidence>
<keyword evidence="6" id="KW-1185">Reference proteome</keyword>
<feature type="compositionally biased region" description="Basic and acidic residues" evidence="3">
    <location>
        <begin position="198"/>
        <end position="207"/>
    </location>
</feature>
<evidence type="ECO:0000256" key="3">
    <source>
        <dbReference type="SAM" id="MobiDB-lite"/>
    </source>
</evidence>
<proteinExistence type="predicted"/>
<dbReference type="GO" id="GO:0005794">
    <property type="term" value="C:Golgi apparatus"/>
    <property type="evidence" value="ECO:0007669"/>
    <property type="project" value="InterPro"/>
</dbReference>
<feature type="compositionally biased region" description="Polar residues" evidence="3">
    <location>
        <begin position="42"/>
        <end position="79"/>
    </location>
</feature>
<reference evidence="5 6" key="1">
    <citation type="journal article" date="2016" name="Nat. Commun.">
        <title>Extremotolerant tardigrade genome and improved radiotolerance of human cultured cells by tardigrade-unique protein.</title>
        <authorList>
            <person name="Hashimoto T."/>
            <person name="Horikawa D.D."/>
            <person name="Saito Y."/>
            <person name="Kuwahara H."/>
            <person name="Kozuka-Hata H."/>
            <person name="Shin-I T."/>
            <person name="Minakuchi Y."/>
            <person name="Ohishi K."/>
            <person name="Motoyama A."/>
            <person name="Aizu T."/>
            <person name="Enomoto A."/>
            <person name="Kondo K."/>
            <person name="Tanaka S."/>
            <person name="Hara Y."/>
            <person name="Koshikawa S."/>
            <person name="Sagara H."/>
            <person name="Miura T."/>
            <person name="Yokobori S."/>
            <person name="Miyagawa K."/>
            <person name="Suzuki Y."/>
            <person name="Kubo T."/>
            <person name="Oyama M."/>
            <person name="Kohara Y."/>
            <person name="Fujiyama A."/>
            <person name="Arakawa K."/>
            <person name="Katayama T."/>
            <person name="Toyoda A."/>
            <person name="Kunieda T."/>
        </authorList>
    </citation>
    <scope>NUCLEOTIDE SEQUENCE [LARGE SCALE GENOMIC DNA]</scope>
    <source>
        <strain evidence="5 6">YOKOZUNA-1</strain>
    </source>
</reference>
<dbReference type="Proteomes" id="UP000186922">
    <property type="component" value="Unassembled WGS sequence"/>
</dbReference>
<dbReference type="PANTHER" id="PTHR10881">
    <property type="entry name" value="GOLGIN SUBFAMILY A MEMBER-RELATED"/>
    <property type="match status" value="1"/>
</dbReference>
<comment type="caution">
    <text evidence="5">The sequence shown here is derived from an EMBL/GenBank/DDBJ whole genome shotgun (WGS) entry which is preliminary data.</text>
</comment>
<keyword evidence="1 2" id="KW-0175">Coiled coil</keyword>
<dbReference type="AlphaFoldDB" id="A0A1D1VEZ8"/>
<protein>
    <recommendedName>
        <fullName evidence="4">Golgin subfamily A conserved domain-containing protein</fullName>
    </recommendedName>
</protein>
<accession>A0A1D1VEZ8</accession>
<feature type="domain" description="Golgin subfamily A conserved" evidence="4">
    <location>
        <begin position="593"/>
        <end position="682"/>
    </location>
</feature>
<evidence type="ECO:0000259" key="4">
    <source>
        <dbReference type="Pfam" id="PF15070"/>
    </source>
</evidence>
<feature type="region of interest" description="Disordered" evidence="3">
    <location>
        <begin position="15"/>
        <end position="109"/>
    </location>
</feature>